<name>G0MA99_CAEBE</name>
<protein>
    <submittedName>
        <fullName evidence="1">Uncharacterized protein</fullName>
    </submittedName>
</protein>
<reference evidence="2" key="1">
    <citation type="submission" date="2011-07" db="EMBL/GenBank/DDBJ databases">
        <authorList>
            <consortium name="Caenorhabditis brenneri Sequencing and Analysis Consortium"/>
            <person name="Wilson R.K."/>
        </authorList>
    </citation>
    <scope>NUCLEOTIDE SEQUENCE [LARGE SCALE GENOMIC DNA]</scope>
    <source>
        <strain evidence="2">PB2801</strain>
    </source>
</reference>
<dbReference type="AlphaFoldDB" id="G0MA99"/>
<evidence type="ECO:0000313" key="2">
    <source>
        <dbReference type="Proteomes" id="UP000008068"/>
    </source>
</evidence>
<dbReference type="EMBL" id="GL379787">
    <property type="protein sequence ID" value="EGT30871.1"/>
    <property type="molecule type" value="Genomic_DNA"/>
</dbReference>
<dbReference type="Proteomes" id="UP000008068">
    <property type="component" value="Unassembled WGS sequence"/>
</dbReference>
<accession>G0MA99</accession>
<sequence>MAEPGGPPSLFKLACDALCNSAKSGTLNLHFDPEKVSPALKECIWDQCSLMQIITLSSALNSTEFFAHIVRRKADDISVYSNTFNERLCALEITCVGKSMLMWHMMGASLSDDIGWNNFQLKIGEVRFLTQMTFGSTGVEAFNSYFLHNSVSEAVNWVLQLFQKDIE</sequence>
<evidence type="ECO:0000313" key="1">
    <source>
        <dbReference type="EMBL" id="EGT30871.1"/>
    </source>
</evidence>
<proteinExistence type="predicted"/>
<organism evidence="2">
    <name type="scientific">Caenorhabditis brenneri</name>
    <name type="common">Nematode worm</name>
    <dbReference type="NCBI Taxonomy" id="135651"/>
    <lineage>
        <taxon>Eukaryota</taxon>
        <taxon>Metazoa</taxon>
        <taxon>Ecdysozoa</taxon>
        <taxon>Nematoda</taxon>
        <taxon>Chromadorea</taxon>
        <taxon>Rhabditida</taxon>
        <taxon>Rhabditina</taxon>
        <taxon>Rhabditomorpha</taxon>
        <taxon>Rhabditoidea</taxon>
        <taxon>Rhabditidae</taxon>
        <taxon>Peloderinae</taxon>
        <taxon>Caenorhabditis</taxon>
    </lineage>
</organism>
<keyword evidence="2" id="KW-1185">Reference proteome</keyword>
<dbReference type="InParanoid" id="G0MA99"/>
<dbReference type="HOGENOM" id="CLU_1595972_0_0_1"/>
<gene>
    <name evidence="1" type="ORF">CAEBREN_11892</name>
</gene>